<name>M3H5W5_9LEPT</name>
<sequence>MLLIEPGPKWKIGFENRKGGFWENTENEVASERFSFLFYSKYEIRNFCSLSFRTLKVSYIRTELFVDGIPIVFYGSSSRSSFVFIFEGKRRIEKCESRFWACWNLADSGIFWNRLFSGTKTMDSK</sequence>
<organism evidence="1 2">
    <name type="scientific">Leptospira weilii serovar Topaz str. LT2116</name>
    <dbReference type="NCBI Taxonomy" id="1088540"/>
    <lineage>
        <taxon>Bacteria</taxon>
        <taxon>Pseudomonadati</taxon>
        <taxon>Spirochaetota</taxon>
        <taxon>Spirochaetia</taxon>
        <taxon>Leptospirales</taxon>
        <taxon>Leptospiraceae</taxon>
        <taxon>Leptospira</taxon>
    </lineage>
</organism>
<proteinExistence type="predicted"/>
<evidence type="ECO:0000313" key="2">
    <source>
        <dbReference type="Proteomes" id="UP000011770"/>
    </source>
</evidence>
<evidence type="ECO:0000313" key="1">
    <source>
        <dbReference type="EMBL" id="EMF84205.1"/>
    </source>
</evidence>
<reference evidence="1 2" key="1">
    <citation type="submission" date="2013-01" db="EMBL/GenBank/DDBJ databases">
        <authorList>
            <person name="Harkins D.M."/>
            <person name="Durkin A.S."/>
            <person name="Brinkac L.M."/>
            <person name="Haft D.H."/>
            <person name="Selengut J.D."/>
            <person name="Sanka R."/>
            <person name="DePew J."/>
            <person name="Purushe J."/>
            <person name="Tulsiani S.M."/>
            <person name="Graham G.C."/>
            <person name="Burns M.-A."/>
            <person name="Dohnt M.F."/>
            <person name="Smythe L.D."/>
            <person name="McKay D.B."/>
            <person name="Craig S.B."/>
            <person name="Vinetz J.M."/>
            <person name="Sutton G.G."/>
            <person name="Nierman W.C."/>
            <person name="Fouts D.E."/>
        </authorList>
    </citation>
    <scope>NUCLEOTIDE SEQUENCE [LARGE SCALE GENOMIC DNA]</scope>
    <source>
        <strain evidence="1 2">LT2116</strain>
    </source>
</reference>
<dbReference type="Proteomes" id="UP000011770">
    <property type="component" value="Unassembled WGS sequence"/>
</dbReference>
<dbReference type="EMBL" id="AHOR02000005">
    <property type="protein sequence ID" value="EMF84205.1"/>
    <property type="molecule type" value="Genomic_DNA"/>
</dbReference>
<gene>
    <name evidence="1" type="ORF">LEP1GSC188_4086</name>
</gene>
<comment type="caution">
    <text evidence="1">The sequence shown here is derived from an EMBL/GenBank/DDBJ whole genome shotgun (WGS) entry which is preliminary data.</text>
</comment>
<protein>
    <submittedName>
        <fullName evidence="1">Uncharacterized protein</fullName>
    </submittedName>
</protein>
<dbReference type="AlphaFoldDB" id="M3H5W5"/>
<accession>M3H5W5</accession>